<accession>A0ACC2WH87</accession>
<dbReference type="Proteomes" id="UP001243375">
    <property type="component" value="Unassembled WGS sequence"/>
</dbReference>
<dbReference type="EMBL" id="JASBWU010000041">
    <property type="protein sequence ID" value="KAJ9110412.1"/>
    <property type="molecule type" value="Genomic_DNA"/>
</dbReference>
<sequence length="318" mass="35113">MEDDIVPDSDPFAPLDRQFARDVDLFFVFPPQALGFSPQRHVIPPSSPLTPLPEHYDLPTPCGGSVSAVPDSDPPYPHHTQMLIPYEMAASPPDQAPLTPRQLPLGERLHDSSTTPPTVRNAAQVDEYGMIDTVQGLYYLSAGRRYRVITQEEMIENVKTLATWSPPMLPLAISRSSPIVPSVINTPMPSPIPIPPPRASYLIFEEPTSDDELEYRRRLEEEMVMDELLYGSFQNHSQPVCFAEVASGSGDTSGGVSPCVDAPVGEPRDETLVHSGVVAGIRQMAECAHRVVEDEEEEPAERCFSVFEEARDHRGGEE</sequence>
<evidence type="ECO:0000313" key="1">
    <source>
        <dbReference type="EMBL" id="KAJ9110412.1"/>
    </source>
</evidence>
<keyword evidence="2" id="KW-1185">Reference proteome</keyword>
<name>A0ACC2WH87_9TREE</name>
<reference evidence="1" key="1">
    <citation type="submission" date="2023-04" db="EMBL/GenBank/DDBJ databases">
        <title>Draft Genome sequencing of Naganishia species isolated from polar environments using Oxford Nanopore Technology.</title>
        <authorList>
            <person name="Leo P."/>
            <person name="Venkateswaran K."/>
        </authorList>
    </citation>
    <scope>NUCLEOTIDE SEQUENCE</scope>
    <source>
        <strain evidence="1">MNA-CCFEE 5425</strain>
    </source>
</reference>
<organism evidence="1 2">
    <name type="scientific">Naganishia vaughanmartiniae</name>
    <dbReference type="NCBI Taxonomy" id="1424756"/>
    <lineage>
        <taxon>Eukaryota</taxon>
        <taxon>Fungi</taxon>
        <taxon>Dikarya</taxon>
        <taxon>Basidiomycota</taxon>
        <taxon>Agaricomycotina</taxon>
        <taxon>Tremellomycetes</taxon>
        <taxon>Filobasidiales</taxon>
        <taxon>Filobasidiaceae</taxon>
        <taxon>Naganishia</taxon>
    </lineage>
</organism>
<evidence type="ECO:0000313" key="2">
    <source>
        <dbReference type="Proteomes" id="UP001243375"/>
    </source>
</evidence>
<proteinExistence type="predicted"/>
<gene>
    <name evidence="1" type="ORF">QFC22_006734</name>
</gene>
<protein>
    <submittedName>
        <fullName evidence="1">Uncharacterized protein</fullName>
    </submittedName>
</protein>
<comment type="caution">
    <text evidence="1">The sequence shown here is derived from an EMBL/GenBank/DDBJ whole genome shotgun (WGS) entry which is preliminary data.</text>
</comment>